<dbReference type="AntiFam" id="ANF00005">
    <property type="entry name" value="Antisense to 23S rRNA"/>
</dbReference>
<evidence type="ECO:0000313" key="2">
    <source>
        <dbReference type="EMBL" id="KIJ05741.1"/>
    </source>
</evidence>
<feature type="region of interest" description="Disordered" evidence="1">
    <location>
        <begin position="1"/>
        <end position="30"/>
    </location>
</feature>
<evidence type="ECO:0000313" key="3">
    <source>
        <dbReference type="Proteomes" id="UP000053647"/>
    </source>
</evidence>
<reference evidence="2 3" key="1">
    <citation type="submission" date="2014-06" db="EMBL/GenBank/DDBJ databases">
        <authorList>
            <consortium name="DOE Joint Genome Institute"/>
            <person name="Kuo A."/>
            <person name="Kohler A."/>
            <person name="Nagy L.G."/>
            <person name="Floudas D."/>
            <person name="Copeland A."/>
            <person name="Barry K.W."/>
            <person name="Cichocki N."/>
            <person name="Veneault-Fourrey C."/>
            <person name="LaButti K."/>
            <person name="Lindquist E.A."/>
            <person name="Lipzen A."/>
            <person name="Lundell T."/>
            <person name="Morin E."/>
            <person name="Murat C."/>
            <person name="Sun H."/>
            <person name="Tunlid A."/>
            <person name="Henrissat B."/>
            <person name="Grigoriev I.V."/>
            <person name="Hibbett D.S."/>
            <person name="Martin F."/>
            <person name="Nordberg H.P."/>
            <person name="Cantor M.N."/>
            <person name="Hua S.X."/>
        </authorList>
    </citation>
    <scope>NUCLEOTIDE SEQUENCE [LARGE SCALE GENOMIC DNA]</scope>
    <source>
        <strain evidence="2 3">ATCC 200175</strain>
    </source>
</reference>
<dbReference type="AlphaFoldDB" id="A0A0C9TET7"/>
<sequence>PQKDRDHTDSRRIKPNSCNFLIGEQPNPSKVLPLEDKLSRHRGPKQPGQCVLSLAIRLLSPA</sequence>
<organism evidence="2 3">
    <name type="scientific">Paxillus involutus ATCC 200175</name>
    <dbReference type="NCBI Taxonomy" id="664439"/>
    <lineage>
        <taxon>Eukaryota</taxon>
        <taxon>Fungi</taxon>
        <taxon>Dikarya</taxon>
        <taxon>Basidiomycota</taxon>
        <taxon>Agaricomycotina</taxon>
        <taxon>Agaricomycetes</taxon>
        <taxon>Agaricomycetidae</taxon>
        <taxon>Boletales</taxon>
        <taxon>Paxilineae</taxon>
        <taxon>Paxillaceae</taxon>
        <taxon>Paxillus</taxon>
    </lineage>
</organism>
<feature type="non-terminal residue" evidence="2">
    <location>
        <position position="1"/>
    </location>
</feature>
<reference evidence="3" key="2">
    <citation type="submission" date="2015-01" db="EMBL/GenBank/DDBJ databases">
        <title>Evolutionary Origins and Diversification of the Mycorrhizal Mutualists.</title>
        <authorList>
            <consortium name="DOE Joint Genome Institute"/>
            <consortium name="Mycorrhizal Genomics Consortium"/>
            <person name="Kohler A."/>
            <person name="Kuo A."/>
            <person name="Nagy L.G."/>
            <person name="Floudas D."/>
            <person name="Copeland A."/>
            <person name="Barry K.W."/>
            <person name="Cichocki N."/>
            <person name="Veneault-Fourrey C."/>
            <person name="LaButti K."/>
            <person name="Lindquist E.A."/>
            <person name="Lipzen A."/>
            <person name="Lundell T."/>
            <person name="Morin E."/>
            <person name="Murat C."/>
            <person name="Riley R."/>
            <person name="Ohm R."/>
            <person name="Sun H."/>
            <person name="Tunlid A."/>
            <person name="Henrissat B."/>
            <person name="Grigoriev I.V."/>
            <person name="Hibbett D.S."/>
            <person name="Martin F."/>
        </authorList>
    </citation>
    <scope>NUCLEOTIDE SEQUENCE [LARGE SCALE GENOMIC DNA]</scope>
    <source>
        <strain evidence="3">ATCC 200175</strain>
    </source>
</reference>
<keyword evidence="3" id="KW-1185">Reference proteome</keyword>
<protein>
    <submittedName>
        <fullName evidence="2">Uncharacterized protein</fullName>
    </submittedName>
</protein>
<feature type="compositionally biased region" description="Basic and acidic residues" evidence="1">
    <location>
        <begin position="1"/>
        <end position="12"/>
    </location>
</feature>
<dbReference type="OrthoDB" id="1714032at2759"/>
<dbReference type="HOGENOM" id="CLU_2910549_0_0_1"/>
<evidence type="ECO:0000256" key="1">
    <source>
        <dbReference type="SAM" id="MobiDB-lite"/>
    </source>
</evidence>
<dbReference type="Proteomes" id="UP000053647">
    <property type="component" value="Unassembled WGS sequence"/>
</dbReference>
<accession>A0A0C9TET7</accession>
<proteinExistence type="predicted"/>
<gene>
    <name evidence="2" type="ORF">PAXINDRAFT_93041</name>
</gene>
<dbReference type="EMBL" id="KN820751">
    <property type="protein sequence ID" value="KIJ05741.1"/>
    <property type="molecule type" value="Genomic_DNA"/>
</dbReference>
<name>A0A0C9TET7_PAXIN</name>